<accession>A0A8S5RUJ6</accession>
<keyword evidence="1" id="KW-0472">Membrane</keyword>
<feature type="transmembrane region" description="Helical" evidence="1">
    <location>
        <begin position="53"/>
        <end position="80"/>
    </location>
</feature>
<evidence type="ECO:0000313" key="2">
    <source>
        <dbReference type="EMBL" id="DAE92854.1"/>
    </source>
</evidence>
<evidence type="ECO:0000256" key="1">
    <source>
        <dbReference type="SAM" id="Phobius"/>
    </source>
</evidence>
<proteinExistence type="predicted"/>
<keyword evidence="1" id="KW-1133">Transmembrane helix</keyword>
<sequence length="158" mass="17907">MYTEVFHEDTNSESKKQVLSGKAGNLLLGLSLILGVIDRSSSDYSYFDGAEGFLAYILDSLFTGLGIFFLTWVIVTFADYFANRKFFEKHEMAKCAVIAAALAVLFYFAPLNLGHMPKRCPICGRETEDEYIVYNGNRYCLKDGSQILYDDGVYNFYE</sequence>
<protein>
    <submittedName>
        <fullName evidence="2">Zinc-ribbon containing domain protein</fullName>
    </submittedName>
</protein>
<feature type="transmembrane region" description="Helical" evidence="1">
    <location>
        <begin position="92"/>
        <end position="109"/>
    </location>
</feature>
<dbReference type="EMBL" id="BK055796">
    <property type="protein sequence ID" value="DAE92854.1"/>
    <property type="molecule type" value="Genomic_DNA"/>
</dbReference>
<feature type="transmembrane region" description="Helical" evidence="1">
    <location>
        <begin position="23"/>
        <end position="41"/>
    </location>
</feature>
<reference evidence="2" key="1">
    <citation type="journal article" date="2021" name="Proc. Natl. Acad. Sci. U.S.A.">
        <title>A Catalog of Tens of Thousands of Viruses from Human Metagenomes Reveals Hidden Associations with Chronic Diseases.</title>
        <authorList>
            <person name="Tisza M.J."/>
            <person name="Buck C.B."/>
        </authorList>
    </citation>
    <scope>NUCLEOTIDE SEQUENCE</scope>
    <source>
        <strain evidence="2">Cttzo28</strain>
    </source>
</reference>
<name>A0A8S5RUJ6_9CAUD</name>
<keyword evidence="1" id="KW-0812">Transmembrane</keyword>
<organism evidence="2">
    <name type="scientific">Ackermannviridae sp</name>
    <dbReference type="NCBI Taxonomy" id="2831612"/>
    <lineage>
        <taxon>Viruses</taxon>
        <taxon>Duplodnaviria</taxon>
        <taxon>Heunggongvirae</taxon>
        <taxon>Uroviricota</taxon>
        <taxon>Caudoviricetes</taxon>
        <taxon>Pantevenvirales</taxon>
        <taxon>Ackermannviridae</taxon>
    </lineage>
</organism>